<dbReference type="AlphaFoldDB" id="A0AAV3XVP0"/>
<dbReference type="PANTHER" id="PTHR46060:SF1">
    <property type="entry name" value="MARINER MOS1 TRANSPOSASE-LIKE PROTEIN"/>
    <property type="match status" value="1"/>
</dbReference>
<gene>
    <name evidence="1" type="ORF">PoB_000069200</name>
</gene>
<name>A0AAV3XVP0_9GAST</name>
<sequence length="206" mass="23883">MATSNDLLIKQPSVIEFLAAEGCSAANIHAKMKTFYGEICISDCAVSKWVRIFKGKDPRETILRDRKRSDRLLSTSDTAHREKVDCMIRENRRVKQKEIADSDVFGVIRTQSCNNARPHTSRQTQDALSQLDLTTLLHSAYSPDLAPSDYYMFPQLKKYLKGHHYDNDEEVIADVRRWYHGQLSEFFADGVRQLVKRWRLCVDREK</sequence>
<protein>
    <recommendedName>
        <fullName evidence="3">Mos1 transposase HTH domain-containing protein</fullName>
    </recommendedName>
</protein>
<proteinExistence type="predicted"/>
<dbReference type="Proteomes" id="UP000735302">
    <property type="component" value="Unassembled WGS sequence"/>
</dbReference>
<dbReference type="PANTHER" id="PTHR46060">
    <property type="entry name" value="MARINER MOS1 TRANSPOSASE-LIKE PROTEIN"/>
    <property type="match status" value="1"/>
</dbReference>
<dbReference type="InterPro" id="IPR036397">
    <property type="entry name" value="RNaseH_sf"/>
</dbReference>
<organism evidence="1 2">
    <name type="scientific">Plakobranchus ocellatus</name>
    <dbReference type="NCBI Taxonomy" id="259542"/>
    <lineage>
        <taxon>Eukaryota</taxon>
        <taxon>Metazoa</taxon>
        <taxon>Spiralia</taxon>
        <taxon>Lophotrochozoa</taxon>
        <taxon>Mollusca</taxon>
        <taxon>Gastropoda</taxon>
        <taxon>Heterobranchia</taxon>
        <taxon>Euthyneura</taxon>
        <taxon>Panpulmonata</taxon>
        <taxon>Sacoglossa</taxon>
        <taxon>Placobranchoidea</taxon>
        <taxon>Plakobranchidae</taxon>
        <taxon>Plakobranchus</taxon>
    </lineage>
</organism>
<comment type="caution">
    <text evidence="1">The sequence shown here is derived from an EMBL/GenBank/DDBJ whole genome shotgun (WGS) entry which is preliminary data.</text>
</comment>
<evidence type="ECO:0000313" key="1">
    <source>
        <dbReference type="EMBL" id="GFN74186.1"/>
    </source>
</evidence>
<dbReference type="GO" id="GO:0003676">
    <property type="term" value="F:nucleic acid binding"/>
    <property type="evidence" value="ECO:0007669"/>
    <property type="project" value="InterPro"/>
</dbReference>
<dbReference type="Gene3D" id="3.30.420.10">
    <property type="entry name" value="Ribonuclease H-like superfamily/Ribonuclease H"/>
    <property type="match status" value="1"/>
</dbReference>
<evidence type="ECO:0000313" key="2">
    <source>
        <dbReference type="Proteomes" id="UP000735302"/>
    </source>
</evidence>
<reference evidence="1 2" key="1">
    <citation type="journal article" date="2021" name="Elife">
        <title>Chloroplast acquisition without the gene transfer in kleptoplastic sea slugs, Plakobranchus ocellatus.</title>
        <authorList>
            <person name="Maeda T."/>
            <person name="Takahashi S."/>
            <person name="Yoshida T."/>
            <person name="Shimamura S."/>
            <person name="Takaki Y."/>
            <person name="Nagai Y."/>
            <person name="Toyoda A."/>
            <person name="Suzuki Y."/>
            <person name="Arimoto A."/>
            <person name="Ishii H."/>
            <person name="Satoh N."/>
            <person name="Nishiyama T."/>
            <person name="Hasebe M."/>
            <person name="Maruyama T."/>
            <person name="Minagawa J."/>
            <person name="Obokata J."/>
            <person name="Shigenobu S."/>
        </authorList>
    </citation>
    <scope>NUCLEOTIDE SEQUENCE [LARGE SCALE GENOMIC DNA]</scope>
</reference>
<dbReference type="EMBL" id="BLXT01000055">
    <property type="protein sequence ID" value="GFN74186.1"/>
    <property type="molecule type" value="Genomic_DNA"/>
</dbReference>
<keyword evidence="2" id="KW-1185">Reference proteome</keyword>
<dbReference type="InterPro" id="IPR052709">
    <property type="entry name" value="Transposase-MT_Hybrid"/>
</dbReference>
<accession>A0AAV3XVP0</accession>
<evidence type="ECO:0008006" key="3">
    <source>
        <dbReference type="Google" id="ProtNLM"/>
    </source>
</evidence>